<keyword evidence="4" id="KW-0413">Isomerase</keyword>
<accession>A0AA90H0Y5</accession>
<feature type="region of interest" description="Disordered" evidence="1">
    <location>
        <begin position="206"/>
        <end position="225"/>
    </location>
</feature>
<evidence type="ECO:0000256" key="1">
    <source>
        <dbReference type="SAM" id="MobiDB-lite"/>
    </source>
</evidence>
<comment type="caution">
    <text evidence="4">The sequence shown here is derived from an EMBL/GenBank/DDBJ whole genome shotgun (WGS) entry which is preliminary data.</text>
</comment>
<dbReference type="InterPro" id="IPR050312">
    <property type="entry name" value="IolE/XylAMocC-like"/>
</dbReference>
<keyword evidence="5" id="KW-1185">Reference proteome</keyword>
<protein>
    <submittedName>
        <fullName evidence="4">Sugar phosphate isomerase/epimerase</fullName>
    </submittedName>
</protein>
<dbReference type="Gene3D" id="3.20.20.150">
    <property type="entry name" value="Divalent-metal-dependent TIM barrel enzymes"/>
    <property type="match status" value="1"/>
</dbReference>
<dbReference type="Pfam" id="PF01261">
    <property type="entry name" value="AP_endonuc_2"/>
    <property type="match status" value="1"/>
</dbReference>
<evidence type="ECO:0000259" key="2">
    <source>
        <dbReference type="Pfam" id="PF01261"/>
    </source>
</evidence>
<gene>
    <name evidence="3" type="ORF">POF43_014795</name>
    <name evidence="4" type="ORF">POF50_012085</name>
</gene>
<dbReference type="PANTHER" id="PTHR12110">
    <property type="entry name" value="HYDROXYPYRUVATE ISOMERASE"/>
    <property type="match status" value="1"/>
</dbReference>
<dbReference type="Proteomes" id="UP001156398">
    <property type="component" value="Unassembled WGS sequence"/>
</dbReference>
<feature type="domain" description="Xylose isomerase-like TIM barrel" evidence="2">
    <location>
        <begin position="32"/>
        <end position="265"/>
    </location>
</feature>
<name>A0AA90H0Y5_9ACTN</name>
<dbReference type="GO" id="GO:0016853">
    <property type="term" value="F:isomerase activity"/>
    <property type="evidence" value="ECO:0007669"/>
    <property type="project" value="UniProtKB-KW"/>
</dbReference>
<reference evidence="4 5" key="1">
    <citation type="submission" date="2023-05" db="EMBL/GenBank/DDBJ databases">
        <title>Streptantibioticus silvisoli sp. nov., acidotolerant actinomycetes 1 from pine litter.</title>
        <authorList>
            <person name="Swiecimska M."/>
            <person name="Golinska P."/>
            <person name="Sangal V."/>
            <person name="Wachnowicz B."/>
            <person name="Goodfellow M."/>
        </authorList>
    </citation>
    <scope>NUCLEOTIDE SEQUENCE</scope>
    <source>
        <strain evidence="4">SL13</strain>
        <strain evidence="3 5">SL54</strain>
    </source>
</reference>
<dbReference type="SUPFAM" id="SSF51658">
    <property type="entry name" value="Xylose isomerase-like"/>
    <property type="match status" value="1"/>
</dbReference>
<dbReference type="AlphaFoldDB" id="A0AA90H0Y5"/>
<evidence type="ECO:0000313" key="5">
    <source>
        <dbReference type="Proteomes" id="UP001156398"/>
    </source>
</evidence>
<proteinExistence type="predicted"/>
<feature type="compositionally biased region" description="Low complexity" evidence="1">
    <location>
        <begin position="216"/>
        <end position="225"/>
    </location>
</feature>
<dbReference type="InterPro" id="IPR036237">
    <property type="entry name" value="Xyl_isomerase-like_sf"/>
</dbReference>
<dbReference type="RefSeq" id="WP_271312730.1">
    <property type="nucleotide sequence ID" value="NZ_JAAGKO020000019.1"/>
</dbReference>
<evidence type="ECO:0000313" key="4">
    <source>
        <dbReference type="EMBL" id="MDI5970071.1"/>
    </source>
</evidence>
<evidence type="ECO:0000313" key="3">
    <source>
        <dbReference type="EMBL" id="MDI5963966.1"/>
    </source>
</evidence>
<sequence>MTARLGVSTSVLSDKEDLDGLLGYRPDVVEFYNYPSTAIEAITGFCRRHGIQPALHCPTPYDERTPLTRYAPTGPDPAEARLALDLALGTVDLAARIGAAHVVVHFPSPYPPYPRAGFAAAGAAFLGPLQERARDAGVPVLLENLTPNPLLRAPADYARLLAEYPLLGFCLDVGHAHRLGGPDRVAEFLETLGPRIRSLHFYGVSRTARPPDRRPASAGAPGPGPLDLAGVLAHARAVARPDVVVLEHGPVDAETAAASARWVRARLEEHEH</sequence>
<dbReference type="EMBL" id="JAAGKO020000019">
    <property type="protein sequence ID" value="MDI5963966.1"/>
    <property type="molecule type" value="Genomic_DNA"/>
</dbReference>
<organism evidence="4">
    <name type="scientific">Streptantibioticus silvisoli</name>
    <dbReference type="NCBI Taxonomy" id="2705255"/>
    <lineage>
        <taxon>Bacteria</taxon>
        <taxon>Bacillati</taxon>
        <taxon>Actinomycetota</taxon>
        <taxon>Actinomycetes</taxon>
        <taxon>Kitasatosporales</taxon>
        <taxon>Streptomycetaceae</taxon>
        <taxon>Streptantibioticus</taxon>
    </lineage>
</organism>
<dbReference type="EMBL" id="JABXJJ020000013">
    <property type="protein sequence ID" value="MDI5970071.1"/>
    <property type="molecule type" value="Genomic_DNA"/>
</dbReference>
<dbReference type="InterPro" id="IPR013022">
    <property type="entry name" value="Xyl_isomerase-like_TIM-brl"/>
</dbReference>